<comment type="caution">
    <text evidence="1">The sequence shown here is derived from an EMBL/GenBank/DDBJ whole genome shotgun (WGS) entry which is preliminary data.</text>
</comment>
<gene>
    <name evidence="1" type="ORF">TWF481_007457</name>
</gene>
<evidence type="ECO:0000313" key="1">
    <source>
        <dbReference type="EMBL" id="KAK6505563.1"/>
    </source>
</evidence>
<dbReference type="AlphaFoldDB" id="A0AAV9WD49"/>
<dbReference type="Proteomes" id="UP001370758">
    <property type="component" value="Unassembled WGS sequence"/>
</dbReference>
<evidence type="ECO:0000313" key="2">
    <source>
        <dbReference type="Proteomes" id="UP001370758"/>
    </source>
</evidence>
<proteinExistence type="predicted"/>
<reference evidence="1 2" key="1">
    <citation type="submission" date="2023-08" db="EMBL/GenBank/DDBJ databases">
        <authorList>
            <person name="Palmer J.M."/>
        </authorList>
    </citation>
    <scope>NUCLEOTIDE SEQUENCE [LARGE SCALE GENOMIC DNA]</scope>
    <source>
        <strain evidence="1 2">TWF481</strain>
    </source>
</reference>
<name>A0AAV9WD49_9PEZI</name>
<accession>A0AAV9WD49</accession>
<dbReference type="EMBL" id="JAVHJL010000004">
    <property type="protein sequence ID" value="KAK6505563.1"/>
    <property type="molecule type" value="Genomic_DNA"/>
</dbReference>
<protein>
    <submittedName>
        <fullName evidence="1">Uncharacterized protein</fullName>
    </submittedName>
</protein>
<sequence length="329" mass="36600">METKTCHPHKKQRLTLAASCFAAFALLNIPVALAIPIYNQTLDVSEAKLVNREEPLITNIPPGSTQMDGSFDLLFYGAECKLGIYDGNIRNADASIDKGPGGRWEGYPLGTRAMTPIPLVFPEHKCVRIGDLHLALANRISSYTLTGYCECRFYDHEGCPDVPGEGEFTAFNREDGALWNNGPDNDSLESFQCWFTKHFEDFRFCTVRFAENPAHAIGRPIDVFDVLEPKPPGEIYERTFQREELEGTPDRVEGESDCQRLPDGFALNYLKINGCSCRFYTSDNCDNSSYMFTEGTAGRVEKLGGLGGGARSYRCLAPFGLARDARDDL</sequence>
<keyword evidence="2" id="KW-1185">Reference proteome</keyword>
<organism evidence="1 2">
    <name type="scientific">Arthrobotrys musiformis</name>
    <dbReference type="NCBI Taxonomy" id="47236"/>
    <lineage>
        <taxon>Eukaryota</taxon>
        <taxon>Fungi</taxon>
        <taxon>Dikarya</taxon>
        <taxon>Ascomycota</taxon>
        <taxon>Pezizomycotina</taxon>
        <taxon>Orbiliomycetes</taxon>
        <taxon>Orbiliales</taxon>
        <taxon>Orbiliaceae</taxon>
        <taxon>Arthrobotrys</taxon>
    </lineage>
</organism>